<organism evidence="5 6">
    <name type="scientific">Tritrichomonas musculus</name>
    <dbReference type="NCBI Taxonomy" id="1915356"/>
    <lineage>
        <taxon>Eukaryota</taxon>
        <taxon>Metamonada</taxon>
        <taxon>Parabasalia</taxon>
        <taxon>Tritrichomonadida</taxon>
        <taxon>Tritrichomonadidae</taxon>
        <taxon>Tritrichomonas</taxon>
    </lineage>
</organism>
<feature type="domain" description="U2A'/phosphoprotein 32 family A C-terminal" evidence="4">
    <location>
        <begin position="103"/>
        <end position="121"/>
    </location>
</feature>
<dbReference type="InterPro" id="IPR003603">
    <property type="entry name" value="U2A'_phosphoprotein32A_C"/>
</dbReference>
<dbReference type="PANTHER" id="PTHR18849">
    <property type="entry name" value="LEUCINE RICH REPEAT PROTEIN"/>
    <property type="match status" value="1"/>
</dbReference>
<keyword evidence="1" id="KW-0433">Leucine-rich repeat</keyword>
<sequence>MEKLTEEQLLSKNKASSLEEIKHLSLWGLKLEDVSIVSKLPNIETIALSVNEIKTLAPFQHCVHLRELFLRRNKIPSLSEINYLTGLPELQTLWLADNPITKEPNYRKFVIAMLPHLTKLDEVDITPQEREEATKAFNEYKSSKAAKATKSKPSPESTTSQEKSTSKHSKPSSSNSSANTTSNQKSTQPVKTQGVSKESQDNIISAICILLKELDNDALDVLSDQIKQMRKK</sequence>
<feature type="compositionally biased region" description="Polar residues" evidence="3">
    <location>
        <begin position="188"/>
        <end position="199"/>
    </location>
</feature>
<feature type="compositionally biased region" description="Low complexity" evidence="3">
    <location>
        <begin position="143"/>
        <end position="163"/>
    </location>
</feature>
<feature type="region of interest" description="Disordered" evidence="3">
    <location>
        <begin position="137"/>
        <end position="199"/>
    </location>
</feature>
<reference evidence="5 6" key="1">
    <citation type="submission" date="2024-04" db="EMBL/GenBank/DDBJ databases">
        <title>Tritrichomonas musculus Genome.</title>
        <authorList>
            <person name="Alves-Ferreira E."/>
            <person name="Grigg M."/>
            <person name="Lorenzi H."/>
            <person name="Galac M."/>
        </authorList>
    </citation>
    <scope>NUCLEOTIDE SEQUENCE [LARGE SCALE GENOMIC DNA]</scope>
    <source>
        <strain evidence="5 6">EAF2021</strain>
    </source>
</reference>
<dbReference type="Gene3D" id="3.80.10.10">
    <property type="entry name" value="Ribonuclease Inhibitor"/>
    <property type="match status" value="1"/>
</dbReference>
<evidence type="ECO:0000256" key="2">
    <source>
        <dbReference type="ARBA" id="ARBA00022737"/>
    </source>
</evidence>
<dbReference type="EMBL" id="JAPFFF010000015">
    <property type="protein sequence ID" value="KAK8866855.1"/>
    <property type="molecule type" value="Genomic_DNA"/>
</dbReference>
<evidence type="ECO:0000313" key="6">
    <source>
        <dbReference type="Proteomes" id="UP001470230"/>
    </source>
</evidence>
<evidence type="ECO:0000256" key="3">
    <source>
        <dbReference type="SAM" id="MobiDB-lite"/>
    </source>
</evidence>
<feature type="compositionally biased region" description="Low complexity" evidence="3">
    <location>
        <begin position="171"/>
        <end position="187"/>
    </location>
</feature>
<dbReference type="Proteomes" id="UP001470230">
    <property type="component" value="Unassembled WGS sequence"/>
</dbReference>
<accession>A0ABR2IPF5</accession>
<evidence type="ECO:0000313" key="5">
    <source>
        <dbReference type="EMBL" id="KAK8866855.1"/>
    </source>
</evidence>
<proteinExistence type="predicted"/>
<keyword evidence="6" id="KW-1185">Reference proteome</keyword>
<dbReference type="Pfam" id="PF14580">
    <property type="entry name" value="LRR_9"/>
    <property type="match status" value="1"/>
</dbReference>
<comment type="caution">
    <text evidence="5">The sequence shown here is derived from an EMBL/GenBank/DDBJ whole genome shotgun (WGS) entry which is preliminary data.</text>
</comment>
<evidence type="ECO:0000256" key="1">
    <source>
        <dbReference type="ARBA" id="ARBA00022614"/>
    </source>
</evidence>
<dbReference type="InterPro" id="IPR032675">
    <property type="entry name" value="LRR_dom_sf"/>
</dbReference>
<dbReference type="InterPro" id="IPR001611">
    <property type="entry name" value="Leu-rich_rpt"/>
</dbReference>
<dbReference type="SMART" id="SM00446">
    <property type="entry name" value="LRRcap"/>
    <property type="match status" value="1"/>
</dbReference>
<dbReference type="SUPFAM" id="SSF52058">
    <property type="entry name" value="L domain-like"/>
    <property type="match status" value="1"/>
</dbReference>
<name>A0ABR2IPF5_9EUKA</name>
<dbReference type="PROSITE" id="PS51450">
    <property type="entry name" value="LRR"/>
    <property type="match status" value="2"/>
</dbReference>
<dbReference type="PANTHER" id="PTHR18849:SF0">
    <property type="entry name" value="CILIA- AND FLAGELLA-ASSOCIATED PROTEIN 410-RELATED"/>
    <property type="match status" value="1"/>
</dbReference>
<protein>
    <submittedName>
        <fullName evidence="5">DNA damage response, detection of DNA damage</fullName>
    </submittedName>
</protein>
<evidence type="ECO:0000259" key="4">
    <source>
        <dbReference type="SMART" id="SM00446"/>
    </source>
</evidence>
<gene>
    <name evidence="5" type="ORF">M9Y10_009823</name>
</gene>
<keyword evidence="2" id="KW-0677">Repeat</keyword>